<dbReference type="Pfam" id="PF00963">
    <property type="entry name" value="Cohesin"/>
    <property type="match status" value="1"/>
</dbReference>
<dbReference type="EMBL" id="JAAAMV010000027">
    <property type="protein sequence ID" value="NBD27369.1"/>
    <property type="molecule type" value="Genomic_DNA"/>
</dbReference>
<evidence type="ECO:0000259" key="6">
    <source>
        <dbReference type="PROSITE" id="PS51766"/>
    </source>
</evidence>
<dbReference type="PROSITE" id="PS00018">
    <property type="entry name" value="EF_HAND_1"/>
    <property type="match status" value="1"/>
</dbReference>
<comment type="caution">
    <text evidence="7">The sequence shown here is derived from an EMBL/GenBank/DDBJ whole genome shotgun (WGS) entry which is preliminary data.</text>
</comment>
<dbReference type="Pfam" id="PF06452">
    <property type="entry name" value="CBM9_1"/>
    <property type="match status" value="1"/>
</dbReference>
<feature type="chain" id="PRO_5045381603" description="Dockerin domain-containing protein" evidence="5">
    <location>
        <begin position="31"/>
        <end position="1176"/>
    </location>
</feature>
<dbReference type="InterPro" id="IPR002105">
    <property type="entry name" value="Dockerin_1_rpt"/>
</dbReference>
<proteinExistence type="predicted"/>
<dbReference type="Gene3D" id="2.60.40.680">
    <property type="match status" value="1"/>
</dbReference>
<dbReference type="InterPro" id="IPR029058">
    <property type="entry name" value="AB_hydrolase_fold"/>
</dbReference>
<dbReference type="InterPro" id="IPR054579">
    <property type="entry name" value="GCE-like_dom"/>
</dbReference>
<name>A0ABW9XXE6_9BACL</name>
<dbReference type="Gene3D" id="3.40.50.1820">
    <property type="entry name" value="alpha/beta hydrolase"/>
    <property type="match status" value="1"/>
</dbReference>
<feature type="signal peptide" evidence="5">
    <location>
        <begin position="1"/>
        <end position="30"/>
    </location>
</feature>
<accession>A0ABW9XXE6</accession>
<dbReference type="Gene3D" id="2.60.40.1190">
    <property type="match status" value="1"/>
</dbReference>
<dbReference type="Pfam" id="PF00404">
    <property type="entry name" value="Dockerin_1"/>
    <property type="match status" value="1"/>
</dbReference>
<reference evidence="7 8" key="1">
    <citation type="submission" date="2020-01" db="EMBL/GenBank/DDBJ databases">
        <title>Paenibacillus soybeanensis sp. nov. isolated from the nodules of soybean (Glycine max(L.) Merr).</title>
        <authorList>
            <person name="Wang H."/>
        </authorList>
    </citation>
    <scope>NUCLEOTIDE SEQUENCE [LARGE SCALE GENOMIC DNA]</scope>
    <source>
        <strain evidence="7 8">T1</strain>
    </source>
</reference>
<sequence length="1176" mass="125795">MHPRIKMRSTLTAMLALATSFGLVAPAAFAASDDQYGYDQRDDKNFVSNTSVLERYSPEGLNNMSYKITTPRAQANAQFTADPIVVDGVKDAAWDKATAYPIGNKFNPTMTANAPDATTEGTLRLMWDGPVLYALVEVTGDAAESATGTPNWNTASYTPATDGLFVSMDVYNDKWGLETDTQGIFFLGADPNAATVGSFNNPTIPSLGSFFNPNNQDYSTRLKAFKSSGYNAATNSPGVNYTYEVALQVEGWGDDWDRELTNGTQIGLDVGIYDQGKSFTYWSRSDFNAGREGNSNLPNSERVRNRDWGEVTLADWNKQSPLAYSGWRADEDIRFWNSKNNPGGSGNGTDAANDGDGSNVWTPASKDRMVKAKAAYIAIKDDAAATREEREAAVLEVGQAFAGLRWADTKYPDPHDLPAVNTLPNVWEFFDKTKGTNGMVTNEAEWADRKQEILDLAQFYEYGYKPKLGVDYNVSLVTNAYAGTGNAAVTAKVTPTNVNFTGGIEQNVTINITMQTAGVPDGQAAPISFAGSWTANGIANIAFPNWAADGMRSDNGAWPALNRAGTFYNLFPYSRNSATGDVSIEMANATAVSAYLDILELAVADNQALAAKIDPNRAVTKGFSINGKLAFVAGVFDDRIKAIVAGGAGATGPANWRYNAQGQEFNFKDTPFSNDNPGAEKIVAHGTEGGGNSYRHNRTRETEMFRHFLPYGHMYKHEEGSYSYGEYSRLPFDQTSLVATLAPDRAIIIDTNLNDYNDGSATDNMSLSTAKAVYKALGVNGDDFVKFNTGNYVSSGDPHGAANPAVEGKYLSDLFYGTKTLSGEEAARLNTDPYSLHVANGQTQSPYDYYWGGFNTITGGKDGIDGTDGWYSYKLPEVVDPAAINASLSSADGYAGSQAEIALKFANVKDLGGANLVLSYDSTKLTFQSISFADGFTQHEYNADTPGQLKMAMLSPDGITKDELDAATITFAVDPSVAAGTEIPVTLTTAEAVDNTVDKAAIPVHVAGGGVITVKTLQVPVVTNVGFSGEAVVGKTLTATYAYSDPQSLPEQGTAFKWLISDDGTNFAPIADETNASLTVKSAYAGKYLRVEVTGKNNSGASSAPVAGDNGRNKVVALGDAMQDGDVSYKDALHVLQYTVSKVQLDAQQLAASDMNGDGAVDVTDVVAILRLSLVV</sequence>
<feature type="domain" description="Dockerin" evidence="6">
    <location>
        <begin position="1114"/>
        <end position="1176"/>
    </location>
</feature>
<dbReference type="Gene3D" id="2.60.40.2700">
    <property type="match status" value="1"/>
</dbReference>
<feature type="region of interest" description="Disordered" evidence="4">
    <location>
        <begin position="338"/>
        <end position="363"/>
    </location>
</feature>
<evidence type="ECO:0000313" key="7">
    <source>
        <dbReference type="EMBL" id="NBD27369.1"/>
    </source>
</evidence>
<evidence type="ECO:0000256" key="1">
    <source>
        <dbReference type="ARBA" id="ARBA00022487"/>
    </source>
</evidence>
<evidence type="ECO:0000256" key="5">
    <source>
        <dbReference type="SAM" id="SignalP"/>
    </source>
</evidence>
<dbReference type="InterPro" id="IPR036439">
    <property type="entry name" value="Dockerin_dom_sf"/>
</dbReference>
<dbReference type="InterPro" id="IPR018247">
    <property type="entry name" value="EF_Hand_1_Ca_BS"/>
</dbReference>
<dbReference type="SUPFAM" id="SSF49384">
    <property type="entry name" value="Carbohydrate-binding domain"/>
    <property type="match status" value="1"/>
</dbReference>
<protein>
    <recommendedName>
        <fullName evidence="6">Dockerin domain-containing protein</fullName>
    </recommendedName>
</protein>
<keyword evidence="8" id="KW-1185">Reference proteome</keyword>
<dbReference type="RefSeq" id="WP_161746395.1">
    <property type="nucleotide sequence ID" value="NZ_JAAAMV010000027.1"/>
</dbReference>
<dbReference type="InterPro" id="IPR016134">
    <property type="entry name" value="Dockerin_dom"/>
</dbReference>
<feature type="compositionally biased region" description="Low complexity" evidence="4">
    <location>
        <begin position="338"/>
        <end position="359"/>
    </location>
</feature>
<dbReference type="InterPro" id="IPR010502">
    <property type="entry name" value="Carb-bd_dom_fam9"/>
</dbReference>
<dbReference type="CDD" id="cd14256">
    <property type="entry name" value="Dockerin_I"/>
    <property type="match status" value="1"/>
</dbReference>
<dbReference type="Proteomes" id="UP000665561">
    <property type="component" value="Unassembled WGS sequence"/>
</dbReference>
<dbReference type="SUPFAM" id="SSF63446">
    <property type="entry name" value="Type I dockerin domain"/>
    <property type="match status" value="1"/>
</dbReference>
<keyword evidence="2 5" id="KW-0732">Signal</keyword>
<evidence type="ECO:0000256" key="2">
    <source>
        <dbReference type="ARBA" id="ARBA00022729"/>
    </source>
</evidence>
<gene>
    <name evidence="7" type="ORF">GT019_26150</name>
</gene>
<evidence type="ECO:0000256" key="3">
    <source>
        <dbReference type="ARBA" id="ARBA00022801"/>
    </source>
</evidence>
<dbReference type="InterPro" id="IPR002102">
    <property type="entry name" value="Cohesin_dom"/>
</dbReference>
<dbReference type="InterPro" id="IPR008965">
    <property type="entry name" value="CBM2/CBM3_carb-bd_dom_sf"/>
</dbReference>
<dbReference type="PROSITE" id="PS51766">
    <property type="entry name" value="DOCKERIN"/>
    <property type="match status" value="1"/>
</dbReference>
<keyword evidence="3" id="KW-0378">Hydrolase</keyword>
<organism evidence="7 8">
    <name type="scientific">Paenibacillus glycinis</name>
    <dbReference type="NCBI Taxonomy" id="2697035"/>
    <lineage>
        <taxon>Bacteria</taxon>
        <taxon>Bacillati</taxon>
        <taxon>Bacillota</taxon>
        <taxon>Bacilli</taxon>
        <taxon>Bacillales</taxon>
        <taxon>Paenibacillaceae</taxon>
        <taxon>Paenibacillus</taxon>
    </lineage>
</organism>
<evidence type="ECO:0000256" key="4">
    <source>
        <dbReference type="SAM" id="MobiDB-lite"/>
    </source>
</evidence>
<dbReference type="Pfam" id="PF22244">
    <property type="entry name" value="GCE_fung"/>
    <property type="match status" value="1"/>
</dbReference>
<evidence type="ECO:0000313" key="8">
    <source>
        <dbReference type="Proteomes" id="UP000665561"/>
    </source>
</evidence>
<dbReference type="Gene3D" id="1.10.1330.10">
    <property type="entry name" value="Dockerin domain"/>
    <property type="match status" value="1"/>
</dbReference>
<keyword evidence="1" id="KW-0719">Serine esterase</keyword>
<dbReference type="SUPFAM" id="SSF49344">
    <property type="entry name" value="CBD9-like"/>
    <property type="match status" value="1"/>
</dbReference>